<gene>
    <name evidence="7" type="primary">ychM_1</name>
    <name evidence="7" type="ORF">NCTC12000_00952</name>
</gene>
<comment type="subcellular location">
    <subcellularLocation>
        <location evidence="1">Membrane</location>
        <topology evidence="1">Multi-pass membrane protein</topology>
    </subcellularLocation>
</comment>
<feature type="transmembrane region" description="Helical" evidence="5">
    <location>
        <begin position="17"/>
        <end position="39"/>
    </location>
</feature>
<feature type="transmembrane region" description="Helical" evidence="5">
    <location>
        <begin position="248"/>
        <end position="269"/>
    </location>
</feature>
<evidence type="ECO:0000313" key="8">
    <source>
        <dbReference type="Proteomes" id="UP000254631"/>
    </source>
</evidence>
<keyword evidence="2 5" id="KW-0812">Transmembrane</keyword>
<dbReference type="Proteomes" id="UP000254631">
    <property type="component" value="Unassembled WGS sequence"/>
</dbReference>
<dbReference type="PROSITE" id="PS50801">
    <property type="entry name" value="STAS"/>
    <property type="match status" value="1"/>
</dbReference>
<dbReference type="InterPro" id="IPR001902">
    <property type="entry name" value="SLC26A/SulP_fam"/>
</dbReference>
<feature type="transmembrane region" description="Helical" evidence="5">
    <location>
        <begin position="378"/>
        <end position="409"/>
    </location>
</feature>
<keyword evidence="3 5" id="KW-1133">Transmembrane helix</keyword>
<dbReference type="AlphaFoldDB" id="A0A378K5R6"/>
<dbReference type="CDD" id="cd07042">
    <property type="entry name" value="STAS_SulP_like_sulfate_transporter"/>
    <property type="match status" value="1"/>
</dbReference>
<name>A0A378K5R6_LEGPN</name>
<dbReference type="EMBL" id="UGOL01000001">
    <property type="protein sequence ID" value="STX78965.1"/>
    <property type="molecule type" value="Genomic_DNA"/>
</dbReference>
<reference evidence="7 8" key="1">
    <citation type="submission" date="2018-06" db="EMBL/GenBank/DDBJ databases">
        <authorList>
            <consortium name="Pathogen Informatics"/>
            <person name="Doyle S."/>
        </authorList>
    </citation>
    <scope>NUCLEOTIDE SEQUENCE [LARGE SCALE GENOMIC DNA]</scope>
    <source>
        <strain evidence="7 8">NCTC12000</strain>
    </source>
</reference>
<evidence type="ECO:0000256" key="4">
    <source>
        <dbReference type="ARBA" id="ARBA00023136"/>
    </source>
</evidence>
<dbReference type="InterPro" id="IPR036513">
    <property type="entry name" value="STAS_dom_sf"/>
</dbReference>
<dbReference type="GO" id="GO:0055085">
    <property type="term" value="P:transmembrane transport"/>
    <property type="evidence" value="ECO:0007669"/>
    <property type="project" value="InterPro"/>
</dbReference>
<dbReference type="NCBIfam" id="TIGR00815">
    <property type="entry name" value="sulP"/>
    <property type="match status" value="1"/>
</dbReference>
<sequence>MNTITESYRAGLFQKKYWLQNIISGLIVGVVALPLAMAFAIASGAKPEQGLYTAIVAGLIVSIMGGSRVQIAGPTGAFIVVLSGITAQYGISGLQIATLMAGFILVLFGFARLGSIIKFIPSPVIIGFTSGIAVVIWVGQWQYFFGLPAAGSGHFHEKFWHLLLSFPHMNIATTFLGICALFIVLYSSKLPGLKRIPGPLIALVLVTIIQSVWHFEGVATIGSLFGGIPQGLPAFTWPEITMGRLIELIGPAFAIAMLGAIESLLSAVVADGMSGTRHNSNRELVGQGIANIVAPLFGGFAATGAIARTATNIRNGGNSPLAGIIHSITLILVLLFLAPLAVDVPLAALAAILFVVSWNMSEARHFIKLIRVAPRADVVILLVTFCLTVFVDLVVAVNVGVIIAVLHFLRRMVNSIQIQRMSEGQLSQELAQEKNYDLPEGVMVYVIEGPFFFGAVETFQSALANTHTDPKVLIIRMRWVPFIDVTGLQAMEEIILNLQKRGVRVLLSEANPLVDTKLRKMGIVRLIGEQNYYKEFSQALDVCRINDSDRKSQPPFEVAKPLASVTQ</sequence>
<evidence type="ECO:0000256" key="2">
    <source>
        <dbReference type="ARBA" id="ARBA00022692"/>
    </source>
</evidence>
<organism evidence="7 8">
    <name type="scientific">Legionella pneumophila</name>
    <dbReference type="NCBI Taxonomy" id="446"/>
    <lineage>
        <taxon>Bacteria</taxon>
        <taxon>Pseudomonadati</taxon>
        <taxon>Pseudomonadota</taxon>
        <taxon>Gammaproteobacteria</taxon>
        <taxon>Legionellales</taxon>
        <taxon>Legionellaceae</taxon>
        <taxon>Legionella</taxon>
    </lineage>
</organism>
<feature type="transmembrane region" description="Helical" evidence="5">
    <location>
        <begin position="159"/>
        <end position="184"/>
    </location>
</feature>
<keyword evidence="4 5" id="KW-0472">Membrane</keyword>
<proteinExistence type="predicted"/>
<feature type="transmembrane region" description="Helical" evidence="5">
    <location>
        <begin position="289"/>
        <end position="307"/>
    </location>
</feature>
<dbReference type="Pfam" id="PF01740">
    <property type="entry name" value="STAS"/>
    <property type="match status" value="1"/>
</dbReference>
<dbReference type="SUPFAM" id="SSF52091">
    <property type="entry name" value="SpoIIaa-like"/>
    <property type="match status" value="1"/>
</dbReference>
<dbReference type="Pfam" id="PF00916">
    <property type="entry name" value="Sulfate_transp"/>
    <property type="match status" value="1"/>
</dbReference>
<feature type="transmembrane region" description="Helical" evidence="5">
    <location>
        <begin position="51"/>
        <end position="71"/>
    </location>
</feature>
<protein>
    <submittedName>
        <fullName evidence="7">Sulfate permease</fullName>
    </submittedName>
</protein>
<evidence type="ECO:0000313" key="7">
    <source>
        <dbReference type="EMBL" id="STX78965.1"/>
    </source>
</evidence>
<dbReference type="Gene3D" id="3.30.750.24">
    <property type="entry name" value="STAS domain"/>
    <property type="match status" value="1"/>
</dbReference>
<feature type="transmembrane region" description="Helical" evidence="5">
    <location>
        <begin position="328"/>
        <end position="358"/>
    </location>
</feature>
<evidence type="ECO:0000256" key="5">
    <source>
        <dbReference type="SAM" id="Phobius"/>
    </source>
</evidence>
<evidence type="ECO:0000256" key="3">
    <source>
        <dbReference type="ARBA" id="ARBA00022989"/>
    </source>
</evidence>
<dbReference type="PANTHER" id="PTHR11814">
    <property type="entry name" value="SULFATE TRANSPORTER"/>
    <property type="match status" value="1"/>
</dbReference>
<dbReference type="RefSeq" id="WP_042646390.1">
    <property type="nucleotide sequence ID" value="NZ_CCZG01000019.1"/>
</dbReference>
<accession>A0A378K5R6</accession>
<evidence type="ECO:0000259" key="6">
    <source>
        <dbReference type="PROSITE" id="PS50801"/>
    </source>
</evidence>
<feature type="transmembrane region" description="Helical" evidence="5">
    <location>
        <begin position="77"/>
        <end position="107"/>
    </location>
</feature>
<dbReference type="GO" id="GO:0016020">
    <property type="term" value="C:membrane"/>
    <property type="evidence" value="ECO:0007669"/>
    <property type="project" value="UniProtKB-SubCell"/>
</dbReference>
<dbReference type="InterPro" id="IPR011547">
    <property type="entry name" value="SLC26A/SulP_dom"/>
</dbReference>
<dbReference type="InterPro" id="IPR002645">
    <property type="entry name" value="STAS_dom"/>
</dbReference>
<evidence type="ECO:0000256" key="1">
    <source>
        <dbReference type="ARBA" id="ARBA00004141"/>
    </source>
</evidence>
<feature type="transmembrane region" description="Helical" evidence="5">
    <location>
        <begin position="119"/>
        <end position="139"/>
    </location>
</feature>
<feature type="domain" description="STAS" evidence="6">
    <location>
        <begin position="432"/>
        <end position="543"/>
    </location>
</feature>